<dbReference type="STRING" id="77166.U4TYB1"/>
<sequence length="150" mass="16658">MLADVRALLQSGKVQEVKQLLRANAWPANHPIRKELWPLLCKQHGKAGGVSGDGFYWDMVVQVFGSAELPERPVGLPPFVEPSRCHAYHLTRSGRACADRVISVLGYACPDIVYSPAIYPICALLLHYVTGKCLSFLKNLLDVWIKIGLF</sequence>
<protein>
    <recommendedName>
        <fullName evidence="4">Rab-GAP TBC domain-containing protein</fullName>
    </recommendedName>
</protein>
<evidence type="ECO:0000313" key="1">
    <source>
        <dbReference type="EMBL" id="ERL84141.1"/>
    </source>
</evidence>
<evidence type="ECO:0000313" key="2">
    <source>
        <dbReference type="EMBL" id="ERL85802.1"/>
    </source>
</evidence>
<dbReference type="AlphaFoldDB" id="U4TYB1"/>
<organism evidence="2 3">
    <name type="scientific">Dendroctonus ponderosae</name>
    <name type="common">Mountain pine beetle</name>
    <dbReference type="NCBI Taxonomy" id="77166"/>
    <lineage>
        <taxon>Eukaryota</taxon>
        <taxon>Metazoa</taxon>
        <taxon>Ecdysozoa</taxon>
        <taxon>Arthropoda</taxon>
        <taxon>Hexapoda</taxon>
        <taxon>Insecta</taxon>
        <taxon>Pterygota</taxon>
        <taxon>Neoptera</taxon>
        <taxon>Endopterygota</taxon>
        <taxon>Coleoptera</taxon>
        <taxon>Polyphaga</taxon>
        <taxon>Cucujiformia</taxon>
        <taxon>Curculionidae</taxon>
        <taxon>Scolytinae</taxon>
        <taxon>Dendroctonus</taxon>
    </lineage>
</organism>
<dbReference type="EMBL" id="KB631157">
    <property type="protein sequence ID" value="ERL84141.1"/>
    <property type="molecule type" value="Genomic_DNA"/>
</dbReference>
<evidence type="ECO:0008006" key="4">
    <source>
        <dbReference type="Google" id="ProtNLM"/>
    </source>
</evidence>
<gene>
    <name evidence="1" type="ORF">D910_01493</name>
    <name evidence="2" type="ORF">D910_03217</name>
</gene>
<dbReference type="Proteomes" id="UP000030742">
    <property type="component" value="Unassembled WGS sequence"/>
</dbReference>
<dbReference type="EMBL" id="KB631751">
    <property type="protein sequence ID" value="ERL85802.1"/>
    <property type="molecule type" value="Genomic_DNA"/>
</dbReference>
<accession>U4TYB1</accession>
<proteinExistence type="predicted"/>
<dbReference type="OrthoDB" id="10065050at2759"/>
<name>U4TYB1_DENPD</name>
<evidence type="ECO:0000313" key="3">
    <source>
        <dbReference type="Proteomes" id="UP000030742"/>
    </source>
</evidence>
<reference evidence="2 3" key="1">
    <citation type="journal article" date="2013" name="Genome Biol.">
        <title>Draft genome of the mountain pine beetle, Dendroctonus ponderosae Hopkins, a major forest pest.</title>
        <authorList>
            <person name="Keeling C.I."/>
            <person name="Yuen M.M."/>
            <person name="Liao N.Y."/>
            <person name="Docking T.R."/>
            <person name="Chan S.K."/>
            <person name="Taylor G.A."/>
            <person name="Palmquist D.L."/>
            <person name="Jackman S.D."/>
            <person name="Nguyen A."/>
            <person name="Li M."/>
            <person name="Henderson H."/>
            <person name="Janes J.K."/>
            <person name="Zhao Y."/>
            <person name="Pandoh P."/>
            <person name="Moore R."/>
            <person name="Sperling F.A."/>
            <person name="Huber D.P."/>
            <person name="Birol I."/>
            <person name="Jones S.J."/>
            <person name="Bohlmann J."/>
        </authorList>
    </citation>
    <scope>NUCLEOTIDE SEQUENCE</scope>
</reference>